<keyword evidence="9" id="KW-1185">Reference proteome</keyword>
<dbReference type="Pfam" id="PF00877">
    <property type="entry name" value="NLPC_P60"/>
    <property type="match status" value="1"/>
</dbReference>
<comment type="caution">
    <text evidence="8">The sequence shown here is derived from an EMBL/GenBank/DDBJ whole genome shotgun (WGS) entry which is preliminary data.</text>
</comment>
<dbReference type="InterPro" id="IPR038765">
    <property type="entry name" value="Papain-like_cys_pep_sf"/>
</dbReference>
<dbReference type="SUPFAM" id="SSF54001">
    <property type="entry name" value="Cysteine proteinases"/>
    <property type="match status" value="1"/>
</dbReference>
<feature type="transmembrane region" description="Helical" evidence="6">
    <location>
        <begin position="24"/>
        <end position="42"/>
    </location>
</feature>
<keyword evidence="5" id="KW-0788">Thiol protease</keyword>
<evidence type="ECO:0000256" key="2">
    <source>
        <dbReference type="ARBA" id="ARBA00022670"/>
    </source>
</evidence>
<accession>A0A2T5JAA8</accession>
<feature type="domain" description="NlpC/P60" evidence="7">
    <location>
        <begin position="71"/>
        <end position="200"/>
    </location>
</feature>
<dbReference type="InterPro" id="IPR052062">
    <property type="entry name" value="Murein_DD/LD_carboxypeptidase"/>
</dbReference>
<dbReference type="GO" id="GO:0006508">
    <property type="term" value="P:proteolysis"/>
    <property type="evidence" value="ECO:0007669"/>
    <property type="project" value="UniProtKB-KW"/>
</dbReference>
<dbReference type="Gene3D" id="3.90.1720.10">
    <property type="entry name" value="endopeptidase domain like (from Nostoc punctiforme)"/>
    <property type="match status" value="1"/>
</dbReference>
<gene>
    <name evidence="8" type="ORF">C8P68_104504</name>
</gene>
<keyword evidence="6" id="KW-1133">Transmembrane helix</keyword>
<dbReference type="InterPro" id="IPR000064">
    <property type="entry name" value="NLP_P60_dom"/>
</dbReference>
<evidence type="ECO:0000259" key="7">
    <source>
        <dbReference type="PROSITE" id="PS51935"/>
    </source>
</evidence>
<protein>
    <submittedName>
        <fullName evidence="8">Lipoprotein Spr</fullName>
    </submittedName>
</protein>
<dbReference type="PANTHER" id="PTHR47360">
    <property type="entry name" value="MUREIN DD-ENDOPEPTIDASE MEPS/MUREIN LD-CARBOXYPEPTIDASE"/>
    <property type="match status" value="1"/>
</dbReference>
<dbReference type="PANTHER" id="PTHR47360:SF1">
    <property type="entry name" value="ENDOPEPTIDASE NLPC-RELATED"/>
    <property type="match status" value="1"/>
</dbReference>
<evidence type="ECO:0000256" key="6">
    <source>
        <dbReference type="SAM" id="Phobius"/>
    </source>
</evidence>
<keyword evidence="8" id="KW-0449">Lipoprotein</keyword>
<keyword evidence="6" id="KW-0472">Membrane</keyword>
<name>A0A2T5JAA8_9SPHI</name>
<organism evidence="8 9">
    <name type="scientific">Mucilaginibacter yixingensis</name>
    <dbReference type="NCBI Taxonomy" id="1295612"/>
    <lineage>
        <taxon>Bacteria</taxon>
        <taxon>Pseudomonadati</taxon>
        <taxon>Bacteroidota</taxon>
        <taxon>Sphingobacteriia</taxon>
        <taxon>Sphingobacteriales</taxon>
        <taxon>Sphingobacteriaceae</taxon>
        <taxon>Mucilaginibacter</taxon>
    </lineage>
</organism>
<dbReference type="Proteomes" id="UP000244168">
    <property type="component" value="Unassembled WGS sequence"/>
</dbReference>
<proteinExistence type="inferred from homology"/>
<evidence type="ECO:0000313" key="8">
    <source>
        <dbReference type="EMBL" id="PTQ97010.1"/>
    </source>
</evidence>
<evidence type="ECO:0000313" key="9">
    <source>
        <dbReference type="Proteomes" id="UP000244168"/>
    </source>
</evidence>
<evidence type="ECO:0000256" key="4">
    <source>
        <dbReference type="ARBA" id="ARBA00022801"/>
    </source>
</evidence>
<dbReference type="GO" id="GO:0008234">
    <property type="term" value="F:cysteine-type peptidase activity"/>
    <property type="evidence" value="ECO:0007669"/>
    <property type="project" value="UniProtKB-KW"/>
</dbReference>
<dbReference type="EMBL" id="QAOQ01000004">
    <property type="protein sequence ID" value="PTQ97010.1"/>
    <property type="molecule type" value="Genomic_DNA"/>
</dbReference>
<evidence type="ECO:0000256" key="1">
    <source>
        <dbReference type="ARBA" id="ARBA00007074"/>
    </source>
</evidence>
<reference evidence="8 9" key="1">
    <citation type="submission" date="2018-04" db="EMBL/GenBank/DDBJ databases">
        <title>Genomic Encyclopedia of Archaeal and Bacterial Type Strains, Phase II (KMG-II): from individual species to whole genera.</title>
        <authorList>
            <person name="Goeker M."/>
        </authorList>
    </citation>
    <scope>NUCLEOTIDE SEQUENCE [LARGE SCALE GENOMIC DNA]</scope>
    <source>
        <strain evidence="8 9">DSM 26809</strain>
    </source>
</reference>
<comment type="similarity">
    <text evidence="1">Belongs to the peptidase C40 family.</text>
</comment>
<keyword evidence="2" id="KW-0645">Protease</keyword>
<keyword evidence="4" id="KW-0378">Hydrolase</keyword>
<keyword evidence="3" id="KW-0732">Signal</keyword>
<evidence type="ECO:0000256" key="3">
    <source>
        <dbReference type="ARBA" id="ARBA00022729"/>
    </source>
</evidence>
<dbReference type="AlphaFoldDB" id="A0A2T5JAA8"/>
<sequence>MLICSKHLLSNKLSALYFSGMKHISVRFYLPLVVLMLILSACHTRKAAMKGAPGEMVKPQASVVEKYSELMGVNKDAIQNGRLYAFIDQWWGTPYKFGGQDKDGIDCSGLAQLLEQQVYNINIPRMTSQQVTMVKRKYEEDLQEGDLVFFDFDGKKYSHVGVYLQNGYVVHASSRRGVIIVRLRDPSIYKYFSRAGSVFEVPVSAANL</sequence>
<dbReference type="PROSITE" id="PS51935">
    <property type="entry name" value="NLPC_P60"/>
    <property type="match status" value="1"/>
</dbReference>
<keyword evidence="6" id="KW-0812">Transmembrane</keyword>
<evidence type="ECO:0000256" key="5">
    <source>
        <dbReference type="ARBA" id="ARBA00022807"/>
    </source>
</evidence>